<dbReference type="EMBL" id="JBGBPQ010000005">
    <property type="protein sequence ID" value="KAL1523765.1"/>
    <property type="molecule type" value="Genomic_DNA"/>
</dbReference>
<reference evidence="1 2" key="1">
    <citation type="journal article" date="2024" name="Science">
        <title>Giant polyketide synthase enzymes in the biosynthesis of giant marine polyether toxins.</title>
        <authorList>
            <person name="Fallon T.R."/>
            <person name="Shende V.V."/>
            <person name="Wierzbicki I.H."/>
            <person name="Pendleton A.L."/>
            <person name="Watervoot N.F."/>
            <person name="Auber R.P."/>
            <person name="Gonzalez D.J."/>
            <person name="Wisecaver J.H."/>
            <person name="Moore B.S."/>
        </authorList>
    </citation>
    <scope>NUCLEOTIDE SEQUENCE [LARGE SCALE GENOMIC DNA]</scope>
    <source>
        <strain evidence="1 2">12B1</strain>
    </source>
</reference>
<protein>
    <recommendedName>
        <fullName evidence="3">SGNH hydrolase-type esterase domain-containing protein</fullName>
    </recommendedName>
</protein>
<keyword evidence="2" id="KW-1185">Reference proteome</keyword>
<accession>A0AB34JSW4</accession>
<dbReference type="Proteomes" id="UP001515480">
    <property type="component" value="Unassembled WGS sequence"/>
</dbReference>
<dbReference type="AlphaFoldDB" id="A0AB34JSW4"/>
<comment type="caution">
    <text evidence="1">The sequence shown here is derived from an EMBL/GenBank/DDBJ whole genome shotgun (WGS) entry which is preliminary data.</text>
</comment>
<gene>
    <name evidence="1" type="ORF">AB1Y20_018690</name>
</gene>
<proteinExistence type="predicted"/>
<evidence type="ECO:0000313" key="2">
    <source>
        <dbReference type="Proteomes" id="UP001515480"/>
    </source>
</evidence>
<organism evidence="1 2">
    <name type="scientific">Prymnesium parvum</name>
    <name type="common">Toxic golden alga</name>
    <dbReference type="NCBI Taxonomy" id="97485"/>
    <lineage>
        <taxon>Eukaryota</taxon>
        <taxon>Haptista</taxon>
        <taxon>Haptophyta</taxon>
        <taxon>Prymnesiophyceae</taxon>
        <taxon>Prymnesiales</taxon>
        <taxon>Prymnesiaceae</taxon>
        <taxon>Prymnesium</taxon>
    </lineage>
</organism>
<sequence length="339" mass="37920">MAPLAGLHATSLELHVPVDALTMHSMISRNELLHCLASLSYGGPPWIAVFGDSLARGVFFDVVSILNGSYTAGRGPESVHPGHSANYSSGCQLYERRPPLDRLKCGAFNYEYPLGGIGTRERHVEVAGSMPTRQHPDHDILQLSFRLKTFAWEPRFDEEWFRTLRSIPTLPTVLLLGFGVWDMQYPAGGTPEAGVDAFEDALKTFLGRLEQTLRTKLRAIARAKGVPVRRLRKPRIYWLTVAAISSSKLPEWKKHRMNAGLAQRYNEVARPQLQRRGIEIIDTFSSTLANPLLSIDGVHFPGVVSKHHTQLFLRATCTNFLSFRTRQEPPIDSENVVDA</sequence>
<dbReference type="SUPFAM" id="SSF52266">
    <property type="entry name" value="SGNH hydrolase"/>
    <property type="match status" value="1"/>
</dbReference>
<dbReference type="Gene3D" id="3.40.50.1110">
    <property type="entry name" value="SGNH hydrolase"/>
    <property type="match status" value="1"/>
</dbReference>
<name>A0AB34JSW4_PRYPA</name>
<evidence type="ECO:0000313" key="1">
    <source>
        <dbReference type="EMBL" id="KAL1523765.1"/>
    </source>
</evidence>
<evidence type="ECO:0008006" key="3">
    <source>
        <dbReference type="Google" id="ProtNLM"/>
    </source>
</evidence>
<dbReference type="InterPro" id="IPR036514">
    <property type="entry name" value="SGNH_hydro_sf"/>
</dbReference>